<protein>
    <submittedName>
        <fullName evidence="1">Phage tail protein</fullName>
    </submittedName>
</protein>
<gene>
    <name evidence="1" type="ORF">BGP82_06910</name>
</gene>
<dbReference type="Pfam" id="PF16460">
    <property type="entry name" value="Phage_TTP_11"/>
    <property type="match status" value="1"/>
</dbReference>
<proteinExistence type="predicted"/>
<reference evidence="1 2" key="2">
    <citation type="submission" date="2018-03" db="EMBL/GenBank/DDBJ databases">
        <title>Draft genome of Pseudomonas putida strain KH-18-2.</title>
        <authorList>
            <person name="Yoshizawa S."/>
            <person name="Khan N.H."/>
            <person name="Nishimura M."/>
            <person name="Chiura H.X."/>
            <person name="Ogura Y."/>
            <person name="Hayashi T."/>
            <person name="Kogure K."/>
        </authorList>
    </citation>
    <scope>NUCLEOTIDE SEQUENCE [LARGE SCALE GENOMIC DNA]</scope>
    <source>
        <strain evidence="1 2">KH-18-2</strain>
    </source>
</reference>
<dbReference type="Gene3D" id="4.10.410.40">
    <property type="match status" value="1"/>
</dbReference>
<dbReference type="RefSeq" id="WP_103469371.1">
    <property type="nucleotide sequence ID" value="NZ_MING01000019.1"/>
</dbReference>
<organism evidence="1 2">
    <name type="scientific">Pseudomonas putida</name>
    <name type="common">Arthrobacter siderocapsulatus</name>
    <dbReference type="NCBI Taxonomy" id="303"/>
    <lineage>
        <taxon>Bacteria</taxon>
        <taxon>Pseudomonadati</taxon>
        <taxon>Pseudomonadota</taxon>
        <taxon>Gammaproteobacteria</taxon>
        <taxon>Pseudomonadales</taxon>
        <taxon>Pseudomonadaceae</taxon>
        <taxon>Pseudomonas</taxon>
    </lineage>
</organism>
<sequence length="242" mass="24473">MSILSQGTQIYSLVPSAGNPSIFEVMEIECATAFSPGGNPADQIETTCLSETVRSYMRGLRTPGQATLSLNADPRNASHVRLHQLSEDDSIESIRWVVGWSDGKGIAPTVGSSGTLAAISLSDGGSGYTSAPAVAITGGGGTGATATAIVSGGEVTGFNITNPGSGYTSPPTIALTGGGGSDAAATAVLGAGDDFVLPPTRTWFLFDGYVSDFPFDFAANAVVTTAATIQRSGGSAWIRKTA</sequence>
<name>A0A2S3XF19_PSEPU</name>
<comment type="caution">
    <text evidence="1">The sequence shown here is derived from an EMBL/GenBank/DDBJ whole genome shotgun (WGS) entry which is preliminary data.</text>
</comment>
<evidence type="ECO:0000313" key="1">
    <source>
        <dbReference type="EMBL" id="POG14154.1"/>
    </source>
</evidence>
<dbReference type="InterPro" id="IPR032495">
    <property type="entry name" value="Phage_TTP_11"/>
</dbReference>
<reference evidence="1 2" key="1">
    <citation type="submission" date="2016-08" db="EMBL/GenBank/DDBJ databases">
        <authorList>
            <person name="Seilhamer J.J."/>
        </authorList>
    </citation>
    <scope>NUCLEOTIDE SEQUENCE [LARGE SCALE GENOMIC DNA]</scope>
    <source>
        <strain evidence="1 2">KH-18-2</strain>
    </source>
</reference>
<dbReference type="Proteomes" id="UP000237378">
    <property type="component" value="Unassembled WGS sequence"/>
</dbReference>
<accession>A0A2S3XF19</accession>
<evidence type="ECO:0000313" key="2">
    <source>
        <dbReference type="Proteomes" id="UP000237378"/>
    </source>
</evidence>
<dbReference type="AlphaFoldDB" id="A0A2S3XF19"/>
<dbReference type="EMBL" id="MING01000019">
    <property type="protein sequence ID" value="POG14154.1"/>
    <property type="molecule type" value="Genomic_DNA"/>
</dbReference>